<evidence type="ECO:0000313" key="3">
    <source>
        <dbReference type="EMBL" id="MFC3607881.1"/>
    </source>
</evidence>
<proteinExistence type="predicted"/>
<evidence type="ECO:0000313" key="4">
    <source>
        <dbReference type="Proteomes" id="UP001595630"/>
    </source>
</evidence>
<comment type="caution">
    <text evidence="3">The sequence shown here is derived from an EMBL/GenBank/DDBJ whole genome shotgun (WGS) entry which is preliminary data.</text>
</comment>
<feature type="transmembrane region" description="Helical" evidence="1">
    <location>
        <begin position="39"/>
        <end position="60"/>
    </location>
</feature>
<sequence length="334" mass="37622">MTVSRILPRLAKVLVSLAGLLFTTWGALALHYRLAWPAPLVHVAVALWCLLGLALLVLLWRRAAGSALAGFLVGFGVLLLWWQGLEPAAELDWAPEVAEMASGSLEGNQLLMRNVRNFDWRSEDDFTEAWETRRYDLDRLVSVDLFTSYRGLPAIAHVILSFGFDNGRFLAFSVEARREYGEAWSEIGGFFKEYELSIIATDERDAIRLRTNVRGEQVYLYRLNMGHTTLRALLLSYMEQANALQDRPRFYNTLTANYTTLVFDMAQRLIGGLPLDPRLGLSGYLPGYLERLGALTSGYSLEELRTLGHVNVRAWQAGHDEAFSLRIRQGVPAP</sequence>
<name>A0ABV7T8E1_9GAMM</name>
<reference evidence="4" key="1">
    <citation type="journal article" date="2019" name="Int. J. Syst. Evol. Microbiol.">
        <title>The Global Catalogue of Microorganisms (GCM) 10K type strain sequencing project: providing services to taxonomists for standard genome sequencing and annotation.</title>
        <authorList>
            <consortium name="The Broad Institute Genomics Platform"/>
            <consortium name="The Broad Institute Genome Sequencing Center for Infectious Disease"/>
            <person name="Wu L."/>
            <person name="Ma J."/>
        </authorList>
    </citation>
    <scope>NUCLEOTIDE SEQUENCE [LARGE SCALE GENOMIC DNA]</scope>
    <source>
        <strain evidence="4">KCTC 42447</strain>
    </source>
</reference>
<keyword evidence="1" id="KW-0472">Membrane</keyword>
<accession>A0ABV7T8E1</accession>
<gene>
    <name evidence="3" type="ORF">ACFOMF_08850</name>
</gene>
<keyword evidence="1" id="KW-1133">Transmembrane helix</keyword>
<protein>
    <submittedName>
        <fullName evidence="3">DUF4105 domain-containing protein</fullName>
    </submittedName>
</protein>
<dbReference type="EMBL" id="JBHRXZ010000018">
    <property type="protein sequence ID" value="MFC3607881.1"/>
    <property type="molecule type" value="Genomic_DNA"/>
</dbReference>
<dbReference type="RefSeq" id="WP_386363853.1">
    <property type="nucleotide sequence ID" value="NZ_JBHRXZ010000018.1"/>
</dbReference>
<keyword evidence="1" id="KW-0812">Transmembrane</keyword>
<feature type="transmembrane region" description="Helical" evidence="1">
    <location>
        <begin position="67"/>
        <end position="85"/>
    </location>
</feature>
<feature type="domain" description="Lnb N-terminal periplasmic" evidence="2">
    <location>
        <begin position="127"/>
        <end position="276"/>
    </location>
</feature>
<dbReference type="Proteomes" id="UP001595630">
    <property type="component" value="Unassembled WGS sequence"/>
</dbReference>
<organism evidence="3 4">
    <name type="scientific">Stutzerimonas tarimensis</name>
    <dbReference type="NCBI Taxonomy" id="1507735"/>
    <lineage>
        <taxon>Bacteria</taxon>
        <taxon>Pseudomonadati</taxon>
        <taxon>Pseudomonadota</taxon>
        <taxon>Gammaproteobacteria</taxon>
        <taxon>Pseudomonadales</taxon>
        <taxon>Pseudomonadaceae</taxon>
        <taxon>Stutzerimonas</taxon>
    </lineage>
</organism>
<keyword evidence="4" id="KW-1185">Reference proteome</keyword>
<evidence type="ECO:0000256" key="1">
    <source>
        <dbReference type="SAM" id="Phobius"/>
    </source>
</evidence>
<dbReference type="InterPro" id="IPR025178">
    <property type="entry name" value="Lnb_N"/>
</dbReference>
<evidence type="ECO:0000259" key="2">
    <source>
        <dbReference type="Pfam" id="PF13387"/>
    </source>
</evidence>
<dbReference type="Pfam" id="PF13387">
    <property type="entry name" value="Lnb_N"/>
    <property type="match status" value="1"/>
</dbReference>